<name>A0A8T2QZE8_CERRI</name>
<dbReference type="OMA" id="RQYEFPP"/>
<dbReference type="AlphaFoldDB" id="A0A8T2QZE8"/>
<gene>
    <name evidence="4" type="ORF">KP509_31G044800</name>
</gene>
<feature type="compositionally biased region" description="Polar residues" evidence="1">
    <location>
        <begin position="86"/>
        <end position="98"/>
    </location>
</feature>
<dbReference type="EMBL" id="CM035436">
    <property type="protein sequence ID" value="KAH7288821.1"/>
    <property type="molecule type" value="Genomic_DNA"/>
</dbReference>
<evidence type="ECO:0000313" key="4">
    <source>
        <dbReference type="EMBL" id="KAH7288821.1"/>
    </source>
</evidence>
<evidence type="ECO:0000256" key="1">
    <source>
        <dbReference type="SAM" id="MobiDB-lite"/>
    </source>
</evidence>
<protein>
    <recommendedName>
        <fullName evidence="3">DUF7796 domain-containing protein</fullName>
    </recommendedName>
</protein>
<keyword evidence="2" id="KW-0812">Transmembrane</keyword>
<dbReference type="Proteomes" id="UP000825935">
    <property type="component" value="Chromosome 31"/>
</dbReference>
<keyword evidence="2" id="KW-0472">Membrane</keyword>
<dbReference type="Pfam" id="PF25072">
    <property type="entry name" value="DUF7796"/>
    <property type="match status" value="1"/>
</dbReference>
<dbReference type="InterPro" id="IPR056698">
    <property type="entry name" value="DUF7796"/>
</dbReference>
<organism evidence="4 5">
    <name type="scientific">Ceratopteris richardii</name>
    <name type="common">Triangle waterfern</name>
    <dbReference type="NCBI Taxonomy" id="49495"/>
    <lineage>
        <taxon>Eukaryota</taxon>
        <taxon>Viridiplantae</taxon>
        <taxon>Streptophyta</taxon>
        <taxon>Embryophyta</taxon>
        <taxon>Tracheophyta</taxon>
        <taxon>Polypodiopsida</taxon>
        <taxon>Polypodiidae</taxon>
        <taxon>Polypodiales</taxon>
        <taxon>Pteridineae</taxon>
        <taxon>Pteridaceae</taxon>
        <taxon>Parkerioideae</taxon>
        <taxon>Ceratopteris</taxon>
    </lineage>
</organism>
<keyword evidence="5" id="KW-1185">Reference proteome</keyword>
<evidence type="ECO:0000259" key="3">
    <source>
        <dbReference type="Pfam" id="PF25072"/>
    </source>
</evidence>
<keyword evidence="2" id="KW-1133">Transmembrane helix</keyword>
<dbReference type="PANTHER" id="PTHR35112">
    <property type="entry name" value="OS08G0360500 PROTEIN"/>
    <property type="match status" value="1"/>
</dbReference>
<feature type="domain" description="DUF7796" evidence="3">
    <location>
        <begin position="130"/>
        <end position="472"/>
    </location>
</feature>
<evidence type="ECO:0000256" key="2">
    <source>
        <dbReference type="SAM" id="Phobius"/>
    </source>
</evidence>
<comment type="caution">
    <text evidence="4">The sequence shown here is derived from an EMBL/GenBank/DDBJ whole genome shotgun (WGS) entry which is preliminary data.</text>
</comment>
<accession>A0A8T2QZE8</accession>
<reference evidence="4" key="1">
    <citation type="submission" date="2021-08" db="EMBL/GenBank/DDBJ databases">
        <title>WGS assembly of Ceratopteris richardii.</title>
        <authorList>
            <person name="Marchant D.B."/>
            <person name="Chen G."/>
            <person name="Jenkins J."/>
            <person name="Shu S."/>
            <person name="Leebens-Mack J."/>
            <person name="Grimwood J."/>
            <person name="Schmutz J."/>
            <person name="Soltis P."/>
            <person name="Soltis D."/>
            <person name="Chen Z.-H."/>
        </authorList>
    </citation>
    <scope>NUCLEOTIDE SEQUENCE</scope>
    <source>
        <strain evidence="4">Whitten #5841</strain>
        <tissue evidence="4">Leaf</tissue>
    </source>
</reference>
<proteinExistence type="predicted"/>
<feature type="transmembrane region" description="Helical" evidence="2">
    <location>
        <begin position="21"/>
        <end position="40"/>
    </location>
</feature>
<evidence type="ECO:0000313" key="5">
    <source>
        <dbReference type="Proteomes" id="UP000825935"/>
    </source>
</evidence>
<dbReference type="OrthoDB" id="2016723at2759"/>
<sequence length="475" mass="52287">MAVKDVLPYLLDSSFLRRCTRASSCFFVSSLVLVLLLVQFDLIPQINMQQQVRDFQKQVSGYIHKLKTTTSSSTPPLASMSEEVDQSTSSLPPSARQQPLSTSESGSTSSSTTSSLLTPPTSHSSTMQSTGRVAICLVGGARAFELTGPTIKKYLLEAIPNSDVFLHCPLDKDSYKLSLLMDTPNLVHVRIFSPEHIPENNVLHDVLTAANSPNGIQGLLQYFKLVEGCLDMINQYQLQYNFTYEWVVRTRVDGYWNDFFPSFKKRNSAAYTVPVGSEFGGLNDRLGVGSWETTKVALARLSLIPTLHVSGARGCNSERSFKDQLMVMKIPSKKSGFPFCILSHRRYGFPPGYSGVPVLSITSKGNMNGAKCRPCTPASRGASAKAILKMLRNGWGWPGDIKDPELCNAAGPWESNWESIFDSVAGSEIAKIRKDTVSQNLSACVRTFESWRVHVMNWDAPDPETLCEKGLGESG</sequence>
<dbReference type="PANTHER" id="PTHR35112:SF1">
    <property type="entry name" value="RING_FYVE_PHD ZINC FINGER SUPERFAMILY PROTEIN"/>
    <property type="match status" value="1"/>
</dbReference>
<feature type="region of interest" description="Disordered" evidence="1">
    <location>
        <begin position="70"/>
        <end position="127"/>
    </location>
</feature>
<feature type="compositionally biased region" description="Low complexity" evidence="1">
    <location>
        <begin position="99"/>
        <end position="126"/>
    </location>
</feature>